<dbReference type="AlphaFoldDB" id="A0A6J7IXL8"/>
<protein>
    <submittedName>
        <fullName evidence="2">Unannotated protein</fullName>
    </submittedName>
</protein>
<evidence type="ECO:0000313" key="2">
    <source>
        <dbReference type="EMBL" id="CAB4935057.1"/>
    </source>
</evidence>
<feature type="compositionally biased region" description="Polar residues" evidence="1">
    <location>
        <begin position="61"/>
        <end position="72"/>
    </location>
</feature>
<proteinExistence type="predicted"/>
<evidence type="ECO:0000256" key="1">
    <source>
        <dbReference type="SAM" id="MobiDB-lite"/>
    </source>
</evidence>
<sequence length="224" mass="24772">MPCHNSCESRSVICPARRPSRIYAFTSASHLGGRPNKSKLSFVLPELSSMSKRLCFTKTYSDSTPRAASPSLTPFARKSPPQCAGPHPPRSDGSTARESSADRCPLPAMPWPQVTSPRAMPAPSSRQCSGSMACGRQTQQNAPYSKRSAWRSSRECSPLQAALRWLARVRQRHVQFTPSIRKDPLEGARLRCRSVMSTSSMSSMAYRCSWLECRQSTPTHVSPQ</sequence>
<dbReference type="EMBL" id="CAFBNB010000166">
    <property type="protein sequence ID" value="CAB4935057.1"/>
    <property type="molecule type" value="Genomic_DNA"/>
</dbReference>
<feature type="region of interest" description="Disordered" evidence="1">
    <location>
        <begin position="61"/>
        <end position="150"/>
    </location>
</feature>
<reference evidence="2" key="1">
    <citation type="submission" date="2020-05" db="EMBL/GenBank/DDBJ databases">
        <authorList>
            <person name="Chiriac C."/>
            <person name="Salcher M."/>
            <person name="Ghai R."/>
            <person name="Kavagutti S V."/>
        </authorList>
    </citation>
    <scope>NUCLEOTIDE SEQUENCE</scope>
</reference>
<gene>
    <name evidence="2" type="ORF">UFOPK3720_00927</name>
</gene>
<feature type="compositionally biased region" description="Polar residues" evidence="1">
    <location>
        <begin position="124"/>
        <end position="143"/>
    </location>
</feature>
<accession>A0A6J7IXL8</accession>
<name>A0A6J7IXL8_9ZZZZ</name>
<organism evidence="2">
    <name type="scientific">freshwater metagenome</name>
    <dbReference type="NCBI Taxonomy" id="449393"/>
    <lineage>
        <taxon>unclassified sequences</taxon>
        <taxon>metagenomes</taxon>
        <taxon>ecological metagenomes</taxon>
    </lineage>
</organism>